<feature type="non-terminal residue" evidence="1">
    <location>
        <position position="1"/>
    </location>
</feature>
<keyword evidence="2" id="KW-1185">Reference proteome</keyword>
<reference evidence="1" key="1">
    <citation type="submission" date="2021-06" db="EMBL/GenBank/DDBJ databases">
        <authorList>
            <person name="Kallberg Y."/>
            <person name="Tangrot J."/>
            <person name="Rosling A."/>
        </authorList>
    </citation>
    <scope>NUCLEOTIDE SEQUENCE</scope>
    <source>
        <strain evidence="1">28 12/20/2015</strain>
    </source>
</reference>
<accession>A0ACA9QFA6</accession>
<protein>
    <submittedName>
        <fullName evidence="1">15926_t:CDS:1</fullName>
    </submittedName>
</protein>
<sequence>TANAQSGVYTFHVQGSFYHQIGSLLPESDSEPHYLQIYIWDIQNKQHYQVNTFPGFNLNLSTIQALKDMLDEVNLYIINLRHISHLPAENFRNLSMLIHTNIPRLDQRTHNAPSSSEVTTI</sequence>
<gene>
    <name evidence="1" type="ORF">SPELUC_LOCUS14427</name>
</gene>
<name>A0ACA9QFA6_9GLOM</name>
<evidence type="ECO:0000313" key="2">
    <source>
        <dbReference type="Proteomes" id="UP000789366"/>
    </source>
</evidence>
<proteinExistence type="predicted"/>
<dbReference type="Proteomes" id="UP000789366">
    <property type="component" value="Unassembled WGS sequence"/>
</dbReference>
<dbReference type="EMBL" id="CAJVPW010042452">
    <property type="protein sequence ID" value="CAG8750251.1"/>
    <property type="molecule type" value="Genomic_DNA"/>
</dbReference>
<organism evidence="1 2">
    <name type="scientific">Cetraspora pellucida</name>
    <dbReference type="NCBI Taxonomy" id="1433469"/>
    <lineage>
        <taxon>Eukaryota</taxon>
        <taxon>Fungi</taxon>
        <taxon>Fungi incertae sedis</taxon>
        <taxon>Mucoromycota</taxon>
        <taxon>Glomeromycotina</taxon>
        <taxon>Glomeromycetes</taxon>
        <taxon>Diversisporales</taxon>
        <taxon>Gigasporaceae</taxon>
        <taxon>Cetraspora</taxon>
    </lineage>
</organism>
<evidence type="ECO:0000313" key="1">
    <source>
        <dbReference type="EMBL" id="CAG8750251.1"/>
    </source>
</evidence>
<comment type="caution">
    <text evidence="1">The sequence shown here is derived from an EMBL/GenBank/DDBJ whole genome shotgun (WGS) entry which is preliminary data.</text>
</comment>